<organism evidence="2">
    <name type="scientific">Parabacteroides merdae</name>
    <dbReference type="NCBI Taxonomy" id="46503"/>
    <lineage>
        <taxon>Bacteria</taxon>
        <taxon>Pseudomonadati</taxon>
        <taxon>Bacteroidota</taxon>
        <taxon>Bacteroidia</taxon>
        <taxon>Bacteroidales</taxon>
        <taxon>Tannerellaceae</taxon>
        <taxon>Parabacteroides</taxon>
    </lineage>
</organism>
<protein>
    <submittedName>
        <fullName evidence="2">Uncharacterized protein</fullName>
    </submittedName>
</protein>
<proteinExistence type="predicted"/>
<dbReference type="AlphaFoldDB" id="A0A6N3GMA2"/>
<feature type="compositionally biased region" description="Polar residues" evidence="1">
    <location>
        <begin position="57"/>
        <end position="66"/>
    </location>
</feature>
<sequence length="112" mass="12029">MFLSTCRFPSYAGADVALFRMMGDTSRNALIFLAQSMQPKEQVAHAMKTIPVVTIVSPNPTKGDTSPPNPKPTALDKAEAVPACSRSHSIAKAVVEVKEKPIMNSKMISNPS</sequence>
<feature type="region of interest" description="Disordered" evidence="1">
    <location>
        <begin position="57"/>
        <end position="82"/>
    </location>
</feature>
<reference evidence="2" key="1">
    <citation type="submission" date="2019-11" db="EMBL/GenBank/DDBJ databases">
        <authorList>
            <person name="Feng L."/>
        </authorList>
    </citation>
    <scope>NUCLEOTIDE SEQUENCE</scope>
    <source>
        <strain evidence="2">PmerdaeLFYP103</strain>
    </source>
</reference>
<dbReference type="EMBL" id="CACRUV010000040">
    <property type="protein sequence ID" value="VYU65362.1"/>
    <property type="molecule type" value="Genomic_DNA"/>
</dbReference>
<name>A0A6N3GMA2_9BACT</name>
<accession>A0A6N3GMA2</accession>
<gene>
    <name evidence="2" type="ORF">PMLFYP103_03053</name>
</gene>
<evidence type="ECO:0000256" key="1">
    <source>
        <dbReference type="SAM" id="MobiDB-lite"/>
    </source>
</evidence>
<evidence type="ECO:0000313" key="2">
    <source>
        <dbReference type="EMBL" id="VYU65362.1"/>
    </source>
</evidence>